<evidence type="ECO:0000313" key="3">
    <source>
        <dbReference type="EMBL" id="MBB4931379.1"/>
    </source>
</evidence>
<evidence type="ECO:0000256" key="2">
    <source>
        <dbReference type="SAM" id="Phobius"/>
    </source>
</evidence>
<keyword evidence="2" id="KW-1133">Transmembrane helix</keyword>
<keyword evidence="4" id="KW-1185">Reference proteome</keyword>
<keyword evidence="2" id="KW-0812">Transmembrane</keyword>
<feature type="region of interest" description="Disordered" evidence="1">
    <location>
        <begin position="176"/>
        <end position="197"/>
    </location>
</feature>
<dbReference type="AlphaFoldDB" id="A0A7W7W328"/>
<feature type="transmembrane region" description="Helical" evidence="2">
    <location>
        <begin position="125"/>
        <end position="146"/>
    </location>
</feature>
<proteinExistence type="predicted"/>
<evidence type="ECO:0000256" key="1">
    <source>
        <dbReference type="SAM" id="MobiDB-lite"/>
    </source>
</evidence>
<accession>A0A7W7W328</accession>
<comment type="caution">
    <text evidence="3">The sequence shown here is derived from an EMBL/GenBank/DDBJ whole genome shotgun (WGS) entry which is preliminary data.</text>
</comment>
<evidence type="ECO:0000313" key="4">
    <source>
        <dbReference type="Proteomes" id="UP000523007"/>
    </source>
</evidence>
<dbReference type="Proteomes" id="UP000523007">
    <property type="component" value="Unassembled WGS sequence"/>
</dbReference>
<dbReference type="EMBL" id="JACHJT010000001">
    <property type="protein sequence ID" value="MBB4931379.1"/>
    <property type="molecule type" value="Genomic_DNA"/>
</dbReference>
<protein>
    <submittedName>
        <fullName evidence="3">Uncharacterized protein</fullName>
    </submittedName>
</protein>
<feature type="compositionally biased region" description="Polar residues" evidence="1">
    <location>
        <begin position="176"/>
        <end position="195"/>
    </location>
</feature>
<keyword evidence="2" id="KW-0472">Membrane</keyword>
<gene>
    <name evidence="3" type="ORF">F4561_002199</name>
</gene>
<reference evidence="3 4" key="1">
    <citation type="submission" date="2020-08" db="EMBL/GenBank/DDBJ databases">
        <title>Sequencing the genomes of 1000 actinobacteria strains.</title>
        <authorList>
            <person name="Klenk H.-P."/>
        </authorList>
    </citation>
    <scope>NUCLEOTIDE SEQUENCE [LARGE SCALE GENOMIC DNA]</scope>
    <source>
        <strain evidence="3 4">DSM 102030</strain>
    </source>
</reference>
<organism evidence="3 4">
    <name type="scientific">Lipingzhangella halophila</name>
    <dbReference type="NCBI Taxonomy" id="1783352"/>
    <lineage>
        <taxon>Bacteria</taxon>
        <taxon>Bacillati</taxon>
        <taxon>Actinomycetota</taxon>
        <taxon>Actinomycetes</taxon>
        <taxon>Streptosporangiales</taxon>
        <taxon>Nocardiopsidaceae</taxon>
        <taxon>Lipingzhangella</taxon>
    </lineage>
</organism>
<name>A0A7W7W328_9ACTN</name>
<sequence length="270" mass="29441">MRAALKEALSQFARVRRGSCNVDVPCGNVETRASPRGPCLLFLATWTPPPEEALTCNGGISARVRVPPSMWTPHLGRCCWGGRVGVVWRRSFQRGRPSGGRGCALGAYAFLRAFVLQYGRPARGVAALLMIASFALLAFLQCGRLLRRRCCRGNRTTNRDSGLPSTWTSLARTLLPSSSAGSTQRTSPSTWTSPAETLLPGNVGGHEVRERPSTWTPLVGTLLRPTCGTTTTTGRTFNVDAPERGVGTCTKCHVNRLVTHLQRGRLLWRR</sequence>